<dbReference type="EMBL" id="VSSQ01113423">
    <property type="protein sequence ID" value="MPN49824.1"/>
    <property type="molecule type" value="Genomic_DNA"/>
</dbReference>
<evidence type="ECO:0000256" key="3">
    <source>
        <dbReference type="ARBA" id="ARBA00022741"/>
    </source>
</evidence>
<dbReference type="SUPFAM" id="SSF56719">
    <property type="entry name" value="Type II DNA topoisomerase"/>
    <property type="match status" value="1"/>
</dbReference>
<dbReference type="InterPro" id="IPR013759">
    <property type="entry name" value="Topo_IIA_B_C"/>
</dbReference>
<dbReference type="GO" id="GO:0003677">
    <property type="term" value="F:DNA binding"/>
    <property type="evidence" value="ECO:0007669"/>
    <property type="project" value="UniProtKB-KW"/>
</dbReference>
<proteinExistence type="inferred from homology"/>
<gene>
    <name evidence="9" type="primary">gyrB_79</name>
    <name evidence="9" type="ORF">SDC9_197446</name>
</gene>
<dbReference type="GO" id="GO:0006265">
    <property type="term" value="P:DNA topological change"/>
    <property type="evidence" value="ECO:0007669"/>
    <property type="project" value="InterPro"/>
</dbReference>
<dbReference type="InterPro" id="IPR013760">
    <property type="entry name" value="Topo_IIA-like_dom_sf"/>
</dbReference>
<accession>A0A645INB4</accession>
<comment type="similarity">
    <text evidence="2">Belongs to the type II topoisomerase GyrB family.</text>
</comment>
<dbReference type="Pfam" id="PF00986">
    <property type="entry name" value="DNA_gyraseB_C"/>
    <property type="match status" value="1"/>
</dbReference>
<evidence type="ECO:0000256" key="5">
    <source>
        <dbReference type="ARBA" id="ARBA00023029"/>
    </source>
</evidence>
<dbReference type="PANTHER" id="PTHR45866">
    <property type="entry name" value="DNA GYRASE/TOPOISOMERASE SUBUNIT B"/>
    <property type="match status" value="1"/>
</dbReference>
<dbReference type="GO" id="GO:0003918">
    <property type="term" value="F:DNA topoisomerase type II (double strand cut, ATP-hydrolyzing) activity"/>
    <property type="evidence" value="ECO:0007669"/>
    <property type="project" value="UniProtKB-EC"/>
</dbReference>
<evidence type="ECO:0000256" key="7">
    <source>
        <dbReference type="ARBA" id="ARBA00023235"/>
    </source>
</evidence>
<comment type="caution">
    <text evidence="9">The sequence shown here is derived from an EMBL/GenBank/DDBJ whole genome shotgun (WGS) entry which is preliminary data.</text>
</comment>
<evidence type="ECO:0000313" key="9">
    <source>
        <dbReference type="EMBL" id="MPN49824.1"/>
    </source>
</evidence>
<evidence type="ECO:0000256" key="4">
    <source>
        <dbReference type="ARBA" id="ARBA00022840"/>
    </source>
</evidence>
<dbReference type="InterPro" id="IPR000565">
    <property type="entry name" value="Topo_IIA_B"/>
</dbReference>
<keyword evidence="4" id="KW-0067">ATP-binding</keyword>
<sequence length="116" mass="13726">MKELIEHGYVYIAQPPLYGLKRGKDIHYFFNDSELNQFLEQSDKKWSVQRYKGLGEMDPEQLWETTMNADNRTVMQVTIEEAYQADKVFTDLMGDNVEPRKEFIHDNAKYVTNLDI</sequence>
<dbReference type="PRINTS" id="PR01159">
    <property type="entry name" value="DNAGYRASEB"/>
</dbReference>
<dbReference type="PANTHER" id="PTHR45866:SF1">
    <property type="entry name" value="DNA GYRASE SUBUNIT B, MITOCHONDRIAL"/>
    <property type="match status" value="1"/>
</dbReference>
<keyword evidence="7 9" id="KW-0413">Isomerase</keyword>
<dbReference type="Gene3D" id="3.40.50.670">
    <property type="match status" value="1"/>
</dbReference>
<dbReference type="InterPro" id="IPR002288">
    <property type="entry name" value="DNA_gyrase_B_C"/>
</dbReference>
<name>A0A645INB4_9ZZZZ</name>
<keyword evidence="3" id="KW-0547">Nucleotide-binding</keyword>
<keyword evidence="5" id="KW-0799">Topoisomerase</keyword>
<protein>
    <submittedName>
        <fullName evidence="9">DNA gyrase subunit B</fullName>
    </submittedName>
</protein>
<organism evidence="9">
    <name type="scientific">bioreactor metagenome</name>
    <dbReference type="NCBI Taxonomy" id="1076179"/>
    <lineage>
        <taxon>unclassified sequences</taxon>
        <taxon>metagenomes</taxon>
        <taxon>ecological metagenomes</taxon>
    </lineage>
</organism>
<evidence type="ECO:0000259" key="8">
    <source>
        <dbReference type="Pfam" id="PF00986"/>
    </source>
</evidence>
<comment type="catalytic activity">
    <reaction evidence="1">
        <text>ATP-dependent breakage, passage and rejoining of double-stranded DNA.</text>
        <dbReference type="EC" id="5.6.2.2"/>
    </reaction>
</comment>
<evidence type="ECO:0000256" key="1">
    <source>
        <dbReference type="ARBA" id="ARBA00000185"/>
    </source>
</evidence>
<dbReference type="PRINTS" id="PR00418">
    <property type="entry name" value="TPI2FAMILY"/>
</dbReference>
<dbReference type="AlphaFoldDB" id="A0A645INB4"/>
<evidence type="ECO:0000256" key="6">
    <source>
        <dbReference type="ARBA" id="ARBA00023125"/>
    </source>
</evidence>
<reference evidence="9" key="1">
    <citation type="submission" date="2019-08" db="EMBL/GenBank/DDBJ databases">
        <authorList>
            <person name="Kucharzyk K."/>
            <person name="Murdoch R.W."/>
            <person name="Higgins S."/>
            <person name="Loffler F."/>
        </authorList>
    </citation>
    <scope>NUCLEOTIDE SEQUENCE</scope>
</reference>
<keyword evidence="6" id="KW-0238">DNA-binding</keyword>
<feature type="domain" description="DNA gyrase B subunit C-terminal" evidence="8">
    <location>
        <begin position="44"/>
        <end position="104"/>
    </location>
</feature>
<evidence type="ECO:0000256" key="2">
    <source>
        <dbReference type="ARBA" id="ARBA00010708"/>
    </source>
</evidence>
<dbReference type="GO" id="GO:0005524">
    <property type="term" value="F:ATP binding"/>
    <property type="evidence" value="ECO:0007669"/>
    <property type="project" value="UniProtKB-KW"/>
</dbReference>